<feature type="non-terminal residue" evidence="6">
    <location>
        <position position="1"/>
    </location>
</feature>
<feature type="domain" description="eIF3a PCI" evidence="5">
    <location>
        <begin position="29"/>
        <end position="445"/>
    </location>
</feature>
<sequence>THPLPSPEAASGRMANRFRGGGGVSLKPENSLKRAEELIGVGQKQNALQTLHDTLTNKRHQRNWNTALEQVMLKHIDLCVETKSGRKCKDALINYRNTVQGMNVGSLELVIDHLITTASARAEQAQQAAQAKLEDIADLEADASPEEMMLSYVSGEKSADRTDRELVTPWFKFLWETYRNVLDVLRNNSRLEALYASGADRAFAFCLTHKRSTEFRRLCDILRNHLSNLLKYRDQGQQHRTDLSNSTSWELYMDMRFEQLRAACELELWAEAFRSVEDIQGLLALAPKGAARPRAARMATYYARLTQIFTRSGARLYNAAAWARLAAFSRAHGRLAAPEDAAALAANVVLSALAVMPYDEAGAGVSGAGAMAPPDGAPAAPTGLDAERAARMAAVLGFPADARGGGGALSRAALLADAERRGLLAAAPPVVARIHEVLEGDFDPLALCARLAPLLEALPGALPPAPASGPVADWDLGVYVPYLQQVALAHTVRQLSHVYSVMRVEELARLAPALGHGAAERLVVEGVRAGYFSARFDHRRGTVHFGGRGLEGEHVRGHVADLARALGAALGTPGAGLDAGVARAGEERRAAAAVRAAACAEDANRVALSRKRLIEKRKEEAEAAALDRERAAEEVRAAAEAAAREAEERRKAQERARRETERIQREMEEREQEELKTFLASKGRKVADGERLDAAAITQEVRSEAAKAAAELARRLARLAKSLDHAERARREEEAPLLERAWAARAAEDADLAAELAAQAARAARAAWEADVAEKARLALLAQDREAFAEQVQARRAEEFAAARAAARRAAEERRAERRRERDVARRREYARRCRLQIEEKRKAEEETARALEAERRKAEAAERQRKLDEIAARQRQREAEIEAKRAAESLAGPAKSAGAAPAVPGATPAAAPAATAAAPAAGAP</sequence>
<feature type="region of interest" description="Disordered" evidence="4">
    <location>
        <begin position="807"/>
        <end position="925"/>
    </location>
</feature>
<feature type="non-terminal residue" evidence="6">
    <location>
        <position position="925"/>
    </location>
</feature>
<dbReference type="InterPro" id="IPR027512">
    <property type="entry name" value="EIF3A"/>
</dbReference>
<protein>
    <recommendedName>
        <fullName evidence="5">eIF3a PCI domain-containing protein</fullName>
    </recommendedName>
</protein>
<dbReference type="PANTHER" id="PTHR14005">
    <property type="entry name" value="EUKARYOTIC TRANSLATION INITIATION FACTOR 3, THETA SUBUNIT"/>
    <property type="match status" value="1"/>
</dbReference>
<keyword evidence="3" id="KW-0648">Protein biosynthesis</keyword>
<organism evidence="6">
    <name type="scientific">Auxenochlorella protothecoides</name>
    <name type="common">Green microalga</name>
    <name type="synonym">Chlorella protothecoides</name>
    <dbReference type="NCBI Taxonomy" id="3075"/>
    <lineage>
        <taxon>Eukaryota</taxon>
        <taxon>Viridiplantae</taxon>
        <taxon>Chlorophyta</taxon>
        <taxon>core chlorophytes</taxon>
        <taxon>Trebouxiophyceae</taxon>
        <taxon>Chlorellales</taxon>
        <taxon>Chlorellaceae</taxon>
        <taxon>Auxenochlorella</taxon>
    </lineage>
</organism>
<dbReference type="EMBL" id="GDKF01005934">
    <property type="protein sequence ID" value="JAT72688.1"/>
    <property type="molecule type" value="Transcribed_RNA"/>
</dbReference>
<evidence type="ECO:0000256" key="2">
    <source>
        <dbReference type="ARBA" id="ARBA00022540"/>
    </source>
</evidence>
<proteinExistence type="predicted"/>
<dbReference type="GO" id="GO:0003743">
    <property type="term" value="F:translation initiation factor activity"/>
    <property type="evidence" value="ECO:0007669"/>
    <property type="project" value="UniProtKB-KW"/>
</dbReference>
<evidence type="ECO:0000256" key="1">
    <source>
        <dbReference type="ARBA" id="ARBA00022490"/>
    </source>
</evidence>
<evidence type="ECO:0000256" key="3">
    <source>
        <dbReference type="ARBA" id="ARBA00022917"/>
    </source>
</evidence>
<gene>
    <name evidence="6" type="ORF">g.5972</name>
</gene>
<accession>A0A1D2A0H6</accession>
<dbReference type="GO" id="GO:0001732">
    <property type="term" value="P:formation of cytoplasmic translation initiation complex"/>
    <property type="evidence" value="ECO:0007669"/>
    <property type="project" value="TreeGrafter"/>
</dbReference>
<keyword evidence="1" id="KW-0963">Cytoplasm</keyword>
<feature type="region of interest" description="Disordered" evidence="4">
    <location>
        <begin position="645"/>
        <end position="669"/>
    </location>
</feature>
<evidence type="ECO:0000256" key="4">
    <source>
        <dbReference type="SAM" id="MobiDB-lite"/>
    </source>
</evidence>
<feature type="region of interest" description="Disordered" evidence="4">
    <location>
        <begin position="1"/>
        <end position="28"/>
    </location>
</feature>
<name>A0A1D2A0H6_AUXPR</name>
<dbReference type="PANTHER" id="PTHR14005:SF0">
    <property type="entry name" value="EUKARYOTIC TRANSLATION INITIATION FACTOR 3 SUBUNIT A"/>
    <property type="match status" value="1"/>
</dbReference>
<dbReference type="InterPro" id="IPR054711">
    <property type="entry name" value="eIF3a_PCI_TPR-like"/>
</dbReference>
<dbReference type="AlphaFoldDB" id="A0A1D2A0H6"/>
<reference evidence="6" key="1">
    <citation type="submission" date="2015-08" db="EMBL/GenBank/DDBJ databases">
        <authorList>
            <person name="Babu N.S."/>
            <person name="Beckwith C.J."/>
            <person name="Beseler K.G."/>
            <person name="Brison A."/>
            <person name="Carone J.V."/>
            <person name="Caskin T.P."/>
            <person name="Diamond M."/>
            <person name="Durham M.E."/>
            <person name="Foxe J.M."/>
            <person name="Go M."/>
            <person name="Henderson B.A."/>
            <person name="Jones I.B."/>
            <person name="McGettigan J.A."/>
            <person name="Micheletti S.J."/>
            <person name="Nasrallah M.E."/>
            <person name="Ortiz D."/>
            <person name="Piller C.R."/>
            <person name="Privatt S.R."/>
            <person name="Schneider S.L."/>
            <person name="Sharp S."/>
            <person name="Smith T.C."/>
            <person name="Stanton J.D."/>
            <person name="Ullery H.E."/>
            <person name="Wilson R.J."/>
            <person name="Serrano M.G."/>
            <person name="Buck G."/>
            <person name="Lee V."/>
            <person name="Wang Y."/>
            <person name="Carvalho R."/>
            <person name="Voegtly L."/>
            <person name="Shi R."/>
            <person name="Duckworth R."/>
            <person name="Johnson A."/>
            <person name="Loviza R."/>
            <person name="Walstead R."/>
            <person name="Shah Z."/>
            <person name="Kiflezghi M."/>
            <person name="Wade K."/>
            <person name="Ball S.L."/>
            <person name="Bradley K.W."/>
            <person name="Asai D.J."/>
            <person name="Bowman C.A."/>
            <person name="Russell D.A."/>
            <person name="Pope W.H."/>
            <person name="Jacobs-Sera D."/>
            <person name="Hendrix R.W."/>
            <person name="Hatfull G.F."/>
        </authorList>
    </citation>
    <scope>NUCLEOTIDE SEQUENCE</scope>
</reference>
<dbReference type="GO" id="GO:0002188">
    <property type="term" value="P:translation reinitiation"/>
    <property type="evidence" value="ECO:0007669"/>
    <property type="project" value="TreeGrafter"/>
</dbReference>
<dbReference type="Pfam" id="PF22591">
    <property type="entry name" value="eIF3a_PCI_TPR-like"/>
    <property type="match status" value="1"/>
</dbReference>
<evidence type="ECO:0000259" key="5">
    <source>
        <dbReference type="Pfam" id="PF22591"/>
    </source>
</evidence>
<dbReference type="GO" id="GO:0003729">
    <property type="term" value="F:mRNA binding"/>
    <property type="evidence" value="ECO:0007669"/>
    <property type="project" value="TreeGrafter"/>
</dbReference>
<dbReference type="GO" id="GO:0071540">
    <property type="term" value="C:eukaryotic translation initiation factor 3 complex, eIF3e"/>
    <property type="evidence" value="ECO:0007669"/>
    <property type="project" value="TreeGrafter"/>
</dbReference>
<dbReference type="Gene3D" id="4.10.860.10">
    <property type="entry name" value="UVR domain"/>
    <property type="match status" value="1"/>
</dbReference>
<feature type="compositionally biased region" description="Basic and acidic residues" evidence="4">
    <location>
        <begin position="809"/>
        <end position="888"/>
    </location>
</feature>
<dbReference type="Gene3D" id="1.25.40.860">
    <property type="match status" value="2"/>
</dbReference>
<feature type="compositionally biased region" description="Low complexity" evidence="4">
    <location>
        <begin position="892"/>
        <end position="925"/>
    </location>
</feature>
<dbReference type="GO" id="GO:0071541">
    <property type="term" value="C:eukaryotic translation initiation factor 3 complex, eIF3m"/>
    <property type="evidence" value="ECO:0007669"/>
    <property type="project" value="TreeGrafter"/>
</dbReference>
<dbReference type="GO" id="GO:0043614">
    <property type="term" value="C:multi-eIF complex"/>
    <property type="evidence" value="ECO:0007669"/>
    <property type="project" value="TreeGrafter"/>
</dbReference>
<keyword evidence="2" id="KW-0396">Initiation factor</keyword>
<evidence type="ECO:0000313" key="6">
    <source>
        <dbReference type="EMBL" id="JAT72688.1"/>
    </source>
</evidence>